<dbReference type="Ensembl" id="ENSAMXT00000047945.1">
    <property type="protein sequence ID" value="ENSAMXP00000050806.1"/>
    <property type="gene ID" value="ENSAMXG00000036477.1"/>
</dbReference>
<dbReference type="Pfam" id="PF00129">
    <property type="entry name" value="MHC_I"/>
    <property type="match status" value="1"/>
</dbReference>
<comment type="similarity">
    <text evidence="2">Belongs to the MHC class I family.</text>
</comment>
<proteinExistence type="inferred from homology"/>
<dbReference type="InterPro" id="IPR011162">
    <property type="entry name" value="MHC_I/II-like_Ag-recog"/>
</dbReference>
<dbReference type="PANTHER" id="PTHR16675:SF237">
    <property type="entry name" value="MHC CLASS I ANTIGEN TRANSCRIPT VARIANT 1-RELATED"/>
    <property type="match status" value="1"/>
</dbReference>
<protein>
    <submittedName>
        <fullName evidence="6">Major histocompatibility complex class I-related gene protein-like</fullName>
    </submittedName>
</protein>
<dbReference type="InParanoid" id="A0A3B1KA24"/>
<reference evidence="7" key="1">
    <citation type="submission" date="2013-03" db="EMBL/GenBank/DDBJ databases">
        <authorList>
            <person name="Jeffery W."/>
            <person name="Warren W."/>
            <person name="Wilson R.K."/>
        </authorList>
    </citation>
    <scope>NUCLEOTIDE SEQUENCE</scope>
    <source>
        <strain evidence="7">female</strain>
    </source>
</reference>
<dbReference type="SUPFAM" id="SSF48726">
    <property type="entry name" value="Immunoglobulin"/>
    <property type="match status" value="1"/>
</dbReference>
<evidence type="ECO:0000256" key="3">
    <source>
        <dbReference type="SAM" id="Phobius"/>
    </source>
</evidence>
<dbReference type="Gene3D" id="2.60.40.10">
    <property type="entry name" value="Immunoglobulins"/>
    <property type="match status" value="1"/>
</dbReference>
<dbReference type="GO" id="GO:0006955">
    <property type="term" value="P:immune response"/>
    <property type="evidence" value="ECO:0007669"/>
    <property type="project" value="TreeGrafter"/>
</dbReference>
<organism evidence="6 7">
    <name type="scientific">Astyanax mexicanus</name>
    <name type="common">Blind cave fish</name>
    <name type="synonym">Astyanax fasciatus mexicanus</name>
    <dbReference type="NCBI Taxonomy" id="7994"/>
    <lineage>
        <taxon>Eukaryota</taxon>
        <taxon>Metazoa</taxon>
        <taxon>Chordata</taxon>
        <taxon>Craniata</taxon>
        <taxon>Vertebrata</taxon>
        <taxon>Euteleostomi</taxon>
        <taxon>Actinopterygii</taxon>
        <taxon>Neopterygii</taxon>
        <taxon>Teleostei</taxon>
        <taxon>Ostariophysi</taxon>
        <taxon>Characiformes</taxon>
        <taxon>Characoidei</taxon>
        <taxon>Acestrorhamphidae</taxon>
        <taxon>Acestrorhamphinae</taxon>
        <taxon>Astyanax</taxon>
    </lineage>
</organism>
<dbReference type="InterPro" id="IPR037055">
    <property type="entry name" value="MHC_I-like_Ag-recog_sf"/>
</dbReference>
<keyword evidence="4" id="KW-0732">Signal</keyword>
<accession>A0A3B1KA24</accession>
<dbReference type="InterPro" id="IPR001039">
    <property type="entry name" value="MHC_I_a_a1/a2"/>
</dbReference>
<dbReference type="GO" id="GO:0005615">
    <property type="term" value="C:extracellular space"/>
    <property type="evidence" value="ECO:0007669"/>
    <property type="project" value="TreeGrafter"/>
</dbReference>
<dbReference type="InterPro" id="IPR007110">
    <property type="entry name" value="Ig-like_dom"/>
</dbReference>
<feature type="signal peptide" evidence="4">
    <location>
        <begin position="1"/>
        <end position="18"/>
    </location>
</feature>
<dbReference type="Bgee" id="ENSAMXG00000036477">
    <property type="expression patterns" value="Expressed in muscle tissue and 14 other cell types or tissues"/>
</dbReference>
<sequence>MELQCLTLCLLFCSAATAEKYVLSTMYTVTQVSCQPKFTAVTVVNEQQITRFDSEHNMLIPTQDWVKEALKDYHWNNYSQIHLSEFARLREELNATMKSLGHTDSVHTFQRRSGCEWDDKTSRVQGFDEYGYDGVDFISLDLDQMKYVPRTALAKATAERWNSDDNLLKFQRHYYNTDCSNWLKRIGRVHLKKTGNITFYQKKAFSPVVCHVTGFCPKAMKISWRKNGKDTTDNVSIGDILPDGEGTYIRDISIFSDELDVSKFTCVVGDSFKNLSRESLNKPGNNFNTGPNVAVISSTVILFTLGFSIITVFGFFYFRRRRPDHSRTDEGRSHVVSIYAYLQFRKASSFCSILNNLK</sequence>
<dbReference type="Gene3D" id="3.30.500.10">
    <property type="entry name" value="MHC class I-like antigen recognition-like"/>
    <property type="match status" value="1"/>
</dbReference>
<evidence type="ECO:0000256" key="2">
    <source>
        <dbReference type="RuleBase" id="RU004439"/>
    </source>
</evidence>
<evidence type="ECO:0000313" key="6">
    <source>
        <dbReference type="Ensembl" id="ENSAMXP00000050806.1"/>
    </source>
</evidence>
<dbReference type="Proteomes" id="UP000018467">
    <property type="component" value="Unassembled WGS sequence"/>
</dbReference>
<evidence type="ECO:0000313" key="7">
    <source>
        <dbReference type="Proteomes" id="UP000018467"/>
    </source>
</evidence>
<keyword evidence="3" id="KW-0472">Membrane</keyword>
<reference evidence="7" key="2">
    <citation type="journal article" date="2014" name="Nat. Commun.">
        <title>The cavefish genome reveals candidate genes for eye loss.</title>
        <authorList>
            <person name="McGaugh S.E."/>
            <person name="Gross J.B."/>
            <person name="Aken B."/>
            <person name="Blin M."/>
            <person name="Borowsky R."/>
            <person name="Chalopin D."/>
            <person name="Hinaux H."/>
            <person name="Jeffery W.R."/>
            <person name="Keene A."/>
            <person name="Ma L."/>
            <person name="Minx P."/>
            <person name="Murphy D."/>
            <person name="O'Quin K.E."/>
            <person name="Retaux S."/>
            <person name="Rohner N."/>
            <person name="Searle S.M."/>
            <person name="Stahl B.A."/>
            <person name="Tabin C."/>
            <person name="Volff J.N."/>
            <person name="Yoshizawa M."/>
            <person name="Warren W.C."/>
        </authorList>
    </citation>
    <scope>NUCLEOTIDE SEQUENCE [LARGE SCALE GENOMIC DNA]</scope>
    <source>
        <strain evidence="7">female</strain>
    </source>
</reference>
<feature type="transmembrane region" description="Helical" evidence="3">
    <location>
        <begin position="293"/>
        <end position="318"/>
    </location>
</feature>
<dbReference type="SMART" id="SM00407">
    <property type="entry name" value="IGc1"/>
    <property type="match status" value="1"/>
</dbReference>
<keyword evidence="1" id="KW-0325">Glycoprotein</keyword>
<dbReference type="STRING" id="7994.ENSAMXP00000050806"/>
<reference evidence="6" key="3">
    <citation type="submission" date="2025-08" db="UniProtKB">
        <authorList>
            <consortium name="Ensembl"/>
        </authorList>
    </citation>
    <scope>IDENTIFICATION</scope>
</reference>
<feature type="domain" description="Ig-like" evidence="5">
    <location>
        <begin position="208"/>
        <end position="276"/>
    </location>
</feature>
<evidence type="ECO:0000256" key="4">
    <source>
        <dbReference type="SAM" id="SignalP"/>
    </source>
</evidence>
<keyword evidence="3" id="KW-1133">Transmembrane helix</keyword>
<keyword evidence="7" id="KW-1185">Reference proteome</keyword>
<dbReference type="PANTHER" id="PTHR16675">
    <property type="entry name" value="MHC CLASS I-RELATED"/>
    <property type="match status" value="1"/>
</dbReference>
<dbReference type="InterPro" id="IPR013783">
    <property type="entry name" value="Ig-like_fold"/>
</dbReference>
<dbReference type="InterPro" id="IPR003597">
    <property type="entry name" value="Ig_C1-set"/>
</dbReference>
<evidence type="ECO:0000256" key="1">
    <source>
        <dbReference type="ARBA" id="ARBA00023180"/>
    </source>
</evidence>
<dbReference type="PROSITE" id="PS50835">
    <property type="entry name" value="IG_LIKE"/>
    <property type="match status" value="1"/>
</dbReference>
<name>A0A3B1KA24_ASTMX</name>
<dbReference type="InterPro" id="IPR011161">
    <property type="entry name" value="MHC_I-like_Ag-recog"/>
</dbReference>
<dbReference type="PRINTS" id="PR01638">
    <property type="entry name" value="MHCCLASSI"/>
</dbReference>
<dbReference type="InterPro" id="IPR050208">
    <property type="entry name" value="MHC_class-I_related"/>
</dbReference>
<dbReference type="Pfam" id="PF07654">
    <property type="entry name" value="C1-set"/>
    <property type="match status" value="1"/>
</dbReference>
<dbReference type="GO" id="GO:0009897">
    <property type="term" value="C:external side of plasma membrane"/>
    <property type="evidence" value="ECO:0007669"/>
    <property type="project" value="TreeGrafter"/>
</dbReference>
<evidence type="ECO:0000259" key="5">
    <source>
        <dbReference type="PROSITE" id="PS50835"/>
    </source>
</evidence>
<dbReference type="InterPro" id="IPR036179">
    <property type="entry name" value="Ig-like_dom_sf"/>
</dbReference>
<feature type="chain" id="PRO_5017374777" evidence="4">
    <location>
        <begin position="19"/>
        <end position="358"/>
    </location>
</feature>
<dbReference type="SUPFAM" id="SSF54452">
    <property type="entry name" value="MHC antigen-recognition domain"/>
    <property type="match status" value="1"/>
</dbReference>
<dbReference type="AlphaFoldDB" id="A0A3B1KA24"/>
<dbReference type="GeneTree" id="ENSGT01120000271828"/>
<keyword evidence="3" id="KW-0812">Transmembrane</keyword>
<reference evidence="6" key="4">
    <citation type="submission" date="2025-09" db="UniProtKB">
        <authorList>
            <consortium name="Ensembl"/>
        </authorList>
    </citation>
    <scope>IDENTIFICATION</scope>
</reference>